<dbReference type="CDD" id="cd00056">
    <property type="entry name" value="ENDO3c"/>
    <property type="match status" value="1"/>
</dbReference>
<sequence>MNIKEYTDFIRISGAQIDFDATFFSGQCFRWRKMDDFYIGIVDEKIIFIKPQDEYTFDIYNCSPDEFKKSLYWYFDLDKDYDQILDRLSKHDIILREAVEKYRGMRLLNQEPFECMISFIISQNNNIKRIQLLIERLCQTFGKKITYKGYVAWSFPAEDSLFNASIDDFKQLGLGYRAEYIKDAVEKIKNGTVNLNELVDLDVQEARQVLKSIKGIGDKVADCILLYSLQKYNIFPIDRWVRRVLKEFYRLETKEQIKNFIESFGDLAGYAQLFLFHYIRNNYKN</sequence>
<dbReference type="InterPro" id="IPR052054">
    <property type="entry name" value="Oxidative_DNA_repair_enzyme"/>
</dbReference>
<keyword evidence="7" id="KW-0511">Multifunctional enzyme</keyword>
<feature type="domain" description="HhH-GPD" evidence="10">
    <location>
        <begin position="121"/>
        <end position="280"/>
    </location>
</feature>
<evidence type="ECO:0000256" key="3">
    <source>
        <dbReference type="ARBA" id="ARBA00022763"/>
    </source>
</evidence>
<evidence type="ECO:0000313" key="11">
    <source>
        <dbReference type="EMBL" id="WAM33170.1"/>
    </source>
</evidence>
<reference evidence="11" key="1">
    <citation type="submission" date="2022-12" db="EMBL/GenBank/DDBJ databases">
        <authorList>
            <person name="Bing R.G."/>
            <person name="Willard D.J."/>
            <person name="Manesh M.J.H."/>
            <person name="Laemthong T."/>
            <person name="Crosby J.R."/>
            <person name="Kelly R.M."/>
        </authorList>
    </citation>
    <scope>NUCLEOTIDE SEQUENCE</scope>
    <source>
        <strain evidence="11">DSM 8990</strain>
    </source>
</reference>
<keyword evidence="5" id="KW-0234">DNA repair</keyword>
<dbReference type="EC" id="4.2.99.18" evidence="2"/>
<evidence type="ECO:0000256" key="4">
    <source>
        <dbReference type="ARBA" id="ARBA00022801"/>
    </source>
</evidence>
<dbReference type="InterPro" id="IPR003265">
    <property type="entry name" value="HhH-GPD_domain"/>
</dbReference>
<keyword evidence="8" id="KW-0326">Glycosidase</keyword>
<evidence type="ECO:0000256" key="8">
    <source>
        <dbReference type="ARBA" id="ARBA00023295"/>
    </source>
</evidence>
<evidence type="ECO:0000256" key="6">
    <source>
        <dbReference type="ARBA" id="ARBA00023239"/>
    </source>
</evidence>
<evidence type="ECO:0000256" key="1">
    <source>
        <dbReference type="ARBA" id="ARBA00010679"/>
    </source>
</evidence>
<dbReference type="PANTHER" id="PTHR10242">
    <property type="entry name" value="8-OXOGUANINE DNA GLYCOSYLASE"/>
    <property type="match status" value="1"/>
</dbReference>
<evidence type="ECO:0000256" key="5">
    <source>
        <dbReference type="ARBA" id="ARBA00023204"/>
    </source>
</evidence>
<keyword evidence="4" id="KW-0378">Hydrolase</keyword>
<dbReference type="EMBL" id="CP113865">
    <property type="protein sequence ID" value="WAM33170.1"/>
    <property type="molecule type" value="Genomic_DNA"/>
</dbReference>
<dbReference type="InterPro" id="IPR023170">
    <property type="entry name" value="HhH_base_excis_C"/>
</dbReference>
<dbReference type="SUPFAM" id="SSF48150">
    <property type="entry name" value="DNA-glycosylase"/>
    <property type="match status" value="1"/>
</dbReference>
<dbReference type="SMART" id="SM00478">
    <property type="entry name" value="ENDO3c"/>
    <property type="match status" value="1"/>
</dbReference>
<organism evidence="11 12">
    <name type="scientific">Caldicellulosiruptor morganii</name>
    <dbReference type="NCBI Taxonomy" id="1387555"/>
    <lineage>
        <taxon>Bacteria</taxon>
        <taxon>Bacillati</taxon>
        <taxon>Bacillota</taxon>
        <taxon>Bacillota incertae sedis</taxon>
        <taxon>Caldicellulosiruptorales</taxon>
        <taxon>Caldicellulosiruptoraceae</taxon>
        <taxon>Caldicellulosiruptor</taxon>
    </lineage>
</organism>
<keyword evidence="12" id="KW-1185">Reference proteome</keyword>
<dbReference type="Pfam" id="PF00730">
    <property type="entry name" value="HhH-GPD"/>
    <property type="match status" value="1"/>
</dbReference>
<dbReference type="Gene3D" id="3.30.310.260">
    <property type="match status" value="1"/>
</dbReference>
<keyword evidence="6" id="KW-0456">Lyase</keyword>
<dbReference type="SUPFAM" id="SSF55945">
    <property type="entry name" value="TATA-box binding protein-like"/>
    <property type="match status" value="1"/>
</dbReference>
<dbReference type="Gene3D" id="1.10.340.30">
    <property type="entry name" value="Hypothetical protein, domain 2"/>
    <property type="match status" value="1"/>
</dbReference>
<proteinExistence type="inferred from homology"/>
<evidence type="ECO:0000256" key="7">
    <source>
        <dbReference type="ARBA" id="ARBA00023268"/>
    </source>
</evidence>
<comment type="similarity">
    <text evidence="1">Belongs to the type-1 OGG1 family.</text>
</comment>
<evidence type="ECO:0000256" key="2">
    <source>
        <dbReference type="ARBA" id="ARBA00012720"/>
    </source>
</evidence>
<comment type="catalytic activity">
    <reaction evidence="9">
        <text>2'-deoxyribonucleotide-(2'-deoxyribose 5'-phosphate)-2'-deoxyribonucleotide-DNA = a 3'-end 2'-deoxyribonucleotide-(2,3-dehydro-2,3-deoxyribose 5'-phosphate)-DNA + a 5'-end 5'-phospho-2'-deoxyribonucleoside-DNA + H(+)</text>
        <dbReference type="Rhea" id="RHEA:66592"/>
        <dbReference type="Rhea" id="RHEA-COMP:13180"/>
        <dbReference type="Rhea" id="RHEA-COMP:16897"/>
        <dbReference type="Rhea" id="RHEA-COMP:17067"/>
        <dbReference type="ChEBI" id="CHEBI:15378"/>
        <dbReference type="ChEBI" id="CHEBI:136412"/>
        <dbReference type="ChEBI" id="CHEBI:157695"/>
        <dbReference type="ChEBI" id="CHEBI:167181"/>
        <dbReference type="EC" id="4.2.99.18"/>
    </reaction>
</comment>
<keyword evidence="3" id="KW-0227">DNA damage</keyword>
<dbReference type="PANTHER" id="PTHR10242:SF2">
    <property type="entry name" value="N-GLYCOSYLASE_DNA LYASE"/>
    <property type="match status" value="1"/>
</dbReference>
<dbReference type="InterPro" id="IPR012904">
    <property type="entry name" value="OGG_N"/>
</dbReference>
<accession>A0ABY7BL00</accession>
<dbReference type="Gene3D" id="1.10.1670.10">
    <property type="entry name" value="Helix-hairpin-Helix base-excision DNA repair enzymes (C-terminal)"/>
    <property type="match status" value="1"/>
</dbReference>
<name>A0ABY7BL00_9FIRM</name>
<dbReference type="Proteomes" id="UP001164909">
    <property type="component" value="Chromosome"/>
</dbReference>
<evidence type="ECO:0000256" key="9">
    <source>
        <dbReference type="ARBA" id="ARBA00044632"/>
    </source>
</evidence>
<dbReference type="Pfam" id="PF07934">
    <property type="entry name" value="OGG_N"/>
    <property type="match status" value="1"/>
</dbReference>
<protein>
    <recommendedName>
        <fullName evidence="2">DNA-(apurinic or apyrimidinic site) lyase</fullName>
        <ecNumber evidence="2">4.2.99.18</ecNumber>
    </recommendedName>
</protein>
<dbReference type="RefSeq" id="WP_045169825.1">
    <property type="nucleotide sequence ID" value="NZ_CP113865.1"/>
</dbReference>
<evidence type="ECO:0000313" key="12">
    <source>
        <dbReference type="Proteomes" id="UP001164909"/>
    </source>
</evidence>
<dbReference type="InterPro" id="IPR011257">
    <property type="entry name" value="DNA_glycosylase"/>
</dbReference>
<evidence type="ECO:0000259" key="10">
    <source>
        <dbReference type="SMART" id="SM00478"/>
    </source>
</evidence>
<gene>
    <name evidence="11" type="ORF">OTK00_001645</name>
</gene>